<dbReference type="EMBL" id="FJUW01000035">
    <property type="protein sequence ID" value="CZT05612.1"/>
    <property type="molecule type" value="Genomic_DNA"/>
</dbReference>
<proteinExistence type="predicted"/>
<dbReference type="CDD" id="cd00866">
    <property type="entry name" value="PEBP_euk"/>
    <property type="match status" value="1"/>
</dbReference>
<feature type="region of interest" description="Disordered" evidence="1">
    <location>
        <begin position="199"/>
        <end position="308"/>
    </location>
</feature>
<evidence type="ECO:0000313" key="5">
    <source>
        <dbReference type="Proteomes" id="UP000178129"/>
    </source>
</evidence>
<feature type="compositionally biased region" description="Low complexity" evidence="1">
    <location>
        <begin position="252"/>
        <end position="299"/>
    </location>
</feature>
<accession>A0A1E1L4Z8</accession>
<evidence type="ECO:0000256" key="2">
    <source>
        <dbReference type="SAM" id="Phobius"/>
    </source>
</evidence>
<organism evidence="4 5">
    <name type="scientific">Rhynchosporium graminicola</name>
    <dbReference type="NCBI Taxonomy" id="2792576"/>
    <lineage>
        <taxon>Eukaryota</taxon>
        <taxon>Fungi</taxon>
        <taxon>Dikarya</taxon>
        <taxon>Ascomycota</taxon>
        <taxon>Pezizomycotina</taxon>
        <taxon>Leotiomycetes</taxon>
        <taxon>Helotiales</taxon>
        <taxon>Ploettnerulaceae</taxon>
        <taxon>Rhynchosporium</taxon>
    </lineage>
</organism>
<dbReference type="PANTHER" id="PTHR11362:SF141">
    <property type="entry name" value="PHOSPHATIDYLETHANOLAMINE-BINDING PROTEIN"/>
    <property type="match status" value="1"/>
</dbReference>
<dbReference type="Pfam" id="PF01161">
    <property type="entry name" value="PBP"/>
    <property type="match status" value="1"/>
</dbReference>
<keyword evidence="2" id="KW-0812">Transmembrane</keyword>
<dbReference type="InterPro" id="IPR008914">
    <property type="entry name" value="PEBP"/>
</dbReference>
<dbReference type="Proteomes" id="UP000178129">
    <property type="component" value="Unassembled WGS sequence"/>
</dbReference>
<feature type="transmembrane region" description="Helical" evidence="2">
    <location>
        <begin position="315"/>
        <end position="333"/>
    </location>
</feature>
<dbReference type="GO" id="GO:0046578">
    <property type="term" value="P:regulation of Ras protein signal transduction"/>
    <property type="evidence" value="ECO:0007669"/>
    <property type="project" value="TreeGrafter"/>
</dbReference>
<dbReference type="Gene3D" id="3.90.280.10">
    <property type="entry name" value="PEBP-like"/>
    <property type="match status" value="1"/>
</dbReference>
<reference evidence="5" key="1">
    <citation type="submission" date="2016-03" db="EMBL/GenBank/DDBJ databases">
        <authorList>
            <person name="Ploux O."/>
        </authorList>
    </citation>
    <scope>NUCLEOTIDE SEQUENCE [LARGE SCALE GENOMIC DNA]</scope>
    <source>
        <strain evidence="5">UK7</strain>
    </source>
</reference>
<dbReference type="AlphaFoldDB" id="A0A1E1L4Z8"/>
<feature type="compositionally biased region" description="Polar residues" evidence="1">
    <location>
        <begin position="199"/>
        <end position="238"/>
    </location>
</feature>
<dbReference type="InParanoid" id="A0A1E1L4Z8"/>
<gene>
    <name evidence="4" type="ORF">RCO7_10404</name>
</gene>
<dbReference type="GO" id="GO:0005543">
    <property type="term" value="F:phospholipid binding"/>
    <property type="evidence" value="ECO:0007669"/>
    <property type="project" value="TreeGrafter"/>
</dbReference>
<name>A0A1E1L4Z8_9HELO</name>
<feature type="signal peptide" evidence="3">
    <location>
        <begin position="1"/>
        <end position="17"/>
    </location>
</feature>
<dbReference type="STRING" id="914237.A0A1E1L4Z8"/>
<dbReference type="SUPFAM" id="SSF49777">
    <property type="entry name" value="PEBP-like"/>
    <property type="match status" value="1"/>
</dbReference>
<dbReference type="GO" id="GO:0030414">
    <property type="term" value="F:peptidase inhibitor activity"/>
    <property type="evidence" value="ECO:0007669"/>
    <property type="project" value="TreeGrafter"/>
</dbReference>
<sequence length="398" mass="40603">MLAKYVLAVAFAGVATAGTPTGFQPNSSKDLIVAFGSTLALNGKSMTKAETVDVPTIGTKERLKGTYTLIMVDPDIPPQTPGGKTGELLHWMQQGLTSSSTATMIGGMMVYVLKSASNETAFAPYFGPSPPNKAPNTHRYTQLLLDTSNSNGGSAMALLKQAAATRLNFNAVNVVKGSGAKIMAANSFNVTNGTTMATAASKNDSSSNPSPVAPPINTSTLKPSNITKLNPQPQTQQPGSAAPGGGAGGGANITTGNSNGTSSTAKNGTTGSNTTSNAGSTSGSASGSTTGSITATNGTRPAGPAPTSGFGKRGGGAYVAGFLALAAALFLFVTNKLRLAILVSKYHVEPFTGEYVSSFLNCQGFVLQRSLPTLLNTDSHNFRQLLELFSYQCAVPIA</sequence>
<dbReference type="InterPro" id="IPR036610">
    <property type="entry name" value="PEBP-like_sf"/>
</dbReference>
<keyword evidence="3" id="KW-0732">Signal</keyword>
<dbReference type="GO" id="GO:0030162">
    <property type="term" value="P:regulation of proteolysis"/>
    <property type="evidence" value="ECO:0007669"/>
    <property type="project" value="TreeGrafter"/>
</dbReference>
<feature type="chain" id="PRO_5009446788" evidence="3">
    <location>
        <begin position="18"/>
        <end position="398"/>
    </location>
</feature>
<evidence type="ECO:0000256" key="3">
    <source>
        <dbReference type="SAM" id="SignalP"/>
    </source>
</evidence>
<dbReference type="PANTHER" id="PTHR11362">
    <property type="entry name" value="PHOSPHATIDYLETHANOLAMINE-BINDING PROTEIN"/>
    <property type="match status" value="1"/>
</dbReference>
<keyword evidence="5" id="KW-1185">Reference proteome</keyword>
<evidence type="ECO:0000313" key="4">
    <source>
        <dbReference type="EMBL" id="CZT05612.1"/>
    </source>
</evidence>
<protein>
    <submittedName>
        <fullName evidence="4">Uncharacterized protein</fullName>
    </submittedName>
</protein>
<dbReference type="InterPro" id="IPR035810">
    <property type="entry name" value="PEBP_euk"/>
</dbReference>
<evidence type="ECO:0000256" key="1">
    <source>
        <dbReference type="SAM" id="MobiDB-lite"/>
    </source>
</evidence>
<comment type="caution">
    <text evidence="4">The sequence shown here is derived from an EMBL/GenBank/DDBJ whole genome shotgun (WGS) entry which is preliminary data.</text>
</comment>
<keyword evidence="2" id="KW-0472">Membrane</keyword>
<keyword evidence="2" id="KW-1133">Transmembrane helix</keyword>
<feature type="compositionally biased region" description="Gly residues" evidence="1">
    <location>
        <begin position="242"/>
        <end position="251"/>
    </location>
</feature>